<feature type="transmembrane region" description="Helical" evidence="1">
    <location>
        <begin position="111"/>
        <end position="140"/>
    </location>
</feature>
<sequence>MTSGGREFLKWLAALFMTGDHALKILGIGYVPVVTELGRVAFPLFALVLAYNLAQPDADVEKSVKRLFVWGLVAMPVAAIATQTVFTLDVLLSFALAAVCILSIERRRWVFLTVCAVLAPVAVDYQWSGLAVVLGGWVYWRNPWHWRLPKGVSALLLLVLPVSSLFFINGNFWALLAIPLLTLARLRIPVPRTRSAFYFYYVGHLMVLTGWSYASV</sequence>
<keyword evidence="1" id="KW-1133">Transmembrane helix</keyword>
<feature type="transmembrane region" description="Helical" evidence="1">
    <location>
        <begin position="12"/>
        <end position="31"/>
    </location>
</feature>
<name>A0AB34P9G3_9XANT</name>
<dbReference type="InterPro" id="IPR008875">
    <property type="entry name" value="TraX"/>
</dbReference>
<organism evidence="2 3">
    <name type="scientific">Xanthomonas cannabis pv. phaseoli</name>
    <dbReference type="NCBI Taxonomy" id="1885902"/>
    <lineage>
        <taxon>Bacteria</taxon>
        <taxon>Pseudomonadati</taxon>
        <taxon>Pseudomonadota</taxon>
        <taxon>Gammaproteobacteria</taxon>
        <taxon>Lysobacterales</taxon>
        <taxon>Lysobacteraceae</taxon>
        <taxon>Xanthomonas</taxon>
    </lineage>
</organism>
<evidence type="ECO:0000313" key="2">
    <source>
        <dbReference type="EMBL" id="KGK57991.1"/>
    </source>
</evidence>
<keyword evidence="1" id="KW-0472">Membrane</keyword>
<dbReference type="RefSeq" id="WP_047695110.1">
    <property type="nucleotide sequence ID" value="NZ_KN265483.1"/>
</dbReference>
<feature type="transmembrane region" description="Helical" evidence="1">
    <location>
        <begin position="88"/>
        <end position="104"/>
    </location>
</feature>
<evidence type="ECO:0000313" key="3">
    <source>
        <dbReference type="Proteomes" id="UP000029879"/>
    </source>
</evidence>
<gene>
    <name evidence="2" type="ORF">NC00_09305</name>
</gene>
<dbReference type="NCBIfam" id="NF010454">
    <property type="entry name" value="PRK13882.1-1"/>
    <property type="match status" value="1"/>
</dbReference>
<dbReference type="EMBL" id="JRQI01000030">
    <property type="protein sequence ID" value="KGK57991.1"/>
    <property type="molecule type" value="Genomic_DNA"/>
</dbReference>
<protein>
    <submittedName>
        <fullName evidence="2">Conjugal transfer protein</fullName>
    </submittedName>
</protein>
<accession>A0AB34P9G3</accession>
<comment type="caution">
    <text evidence="2">The sequence shown here is derived from an EMBL/GenBank/DDBJ whole genome shotgun (WGS) entry which is preliminary data.</text>
</comment>
<dbReference type="Proteomes" id="UP000029879">
    <property type="component" value="Unassembled WGS sequence"/>
</dbReference>
<feature type="transmembrane region" description="Helical" evidence="1">
    <location>
        <begin position="196"/>
        <end position="214"/>
    </location>
</feature>
<evidence type="ECO:0000256" key="1">
    <source>
        <dbReference type="SAM" id="Phobius"/>
    </source>
</evidence>
<dbReference type="Pfam" id="PF05857">
    <property type="entry name" value="TraX"/>
    <property type="match status" value="1"/>
</dbReference>
<keyword evidence="1" id="KW-0812">Transmembrane</keyword>
<reference evidence="2 3" key="1">
    <citation type="submission" date="2014-10" db="EMBL/GenBank/DDBJ databases">
        <title>Genome sequence of a Xanthomonas strain that is pathogenic on beans.</title>
        <authorList>
            <person name="Aritua V."/>
            <person name="Sapp M."/>
            <person name="Harrison J."/>
            <person name="Smith J."/>
            <person name="Studholme D."/>
        </authorList>
    </citation>
    <scope>NUCLEOTIDE SEQUENCE [LARGE SCALE GENOMIC DNA]</scope>
    <source>
        <strain evidence="2 3">Nyagatare</strain>
    </source>
</reference>
<dbReference type="AlphaFoldDB" id="A0AB34P9G3"/>
<feature type="transmembrane region" description="Helical" evidence="1">
    <location>
        <begin position="152"/>
        <end position="184"/>
    </location>
</feature>
<proteinExistence type="predicted"/>